<keyword evidence="5 8" id="KW-0460">Magnesium</keyword>
<evidence type="ECO:0000256" key="5">
    <source>
        <dbReference type="ARBA" id="ARBA00022842"/>
    </source>
</evidence>
<evidence type="ECO:0000256" key="4">
    <source>
        <dbReference type="ARBA" id="ARBA00022801"/>
    </source>
</evidence>
<gene>
    <name evidence="9" type="ORF">SAMN05443636_2345</name>
</gene>
<dbReference type="EMBL" id="FQWV01000006">
    <property type="protein sequence ID" value="SHH33756.1"/>
    <property type="molecule type" value="Genomic_DNA"/>
</dbReference>
<dbReference type="PANTHER" id="PTHR20854">
    <property type="entry name" value="INOSITOL MONOPHOSPHATASE"/>
    <property type="match status" value="1"/>
</dbReference>
<evidence type="ECO:0000256" key="8">
    <source>
        <dbReference type="PIRSR" id="PIRSR600760-2"/>
    </source>
</evidence>
<dbReference type="GO" id="GO:0042132">
    <property type="term" value="F:fructose 1,6-bisphosphate 1-phosphatase activity"/>
    <property type="evidence" value="ECO:0007669"/>
    <property type="project" value="UniProtKB-EC"/>
</dbReference>
<keyword evidence="10" id="KW-1185">Reference proteome</keyword>
<reference evidence="9 10" key="1">
    <citation type="submission" date="2016-11" db="EMBL/GenBank/DDBJ databases">
        <authorList>
            <person name="Jaros S."/>
            <person name="Januszkiewicz K."/>
            <person name="Wedrychowicz H."/>
        </authorList>
    </citation>
    <scope>NUCLEOTIDE SEQUENCE [LARGE SCALE GENOMIC DNA]</scope>
    <source>
        <strain evidence="9 10">DSM 9297</strain>
    </source>
</reference>
<dbReference type="AlphaFoldDB" id="A0A1M5S5J5"/>
<feature type="binding site" evidence="8">
    <location>
        <position position="94"/>
    </location>
    <ligand>
        <name>Mg(2+)</name>
        <dbReference type="ChEBI" id="CHEBI:18420"/>
        <label>1</label>
        <note>catalytic</note>
    </ligand>
</feature>
<evidence type="ECO:0000313" key="10">
    <source>
        <dbReference type="Proteomes" id="UP000184357"/>
    </source>
</evidence>
<dbReference type="GO" id="GO:0008934">
    <property type="term" value="F:inositol monophosphate 1-phosphatase activity"/>
    <property type="evidence" value="ECO:0007669"/>
    <property type="project" value="TreeGrafter"/>
</dbReference>
<dbReference type="PRINTS" id="PR00377">
    <property type="entry name" value="IMPHPHTASES"/>
</dbReference>
<keyword evidence="6" id="KW-0119">Carbohydrate metabolism</keyword>
<dbReference type="GO" id="GO:0006020">
    <property type="term" value="P:inositol metabolic process"/>
    <property type="evidence" value="ECO:0007669"/>
    <property type="project" value="TreeGrafter"/>
</dbReference>
<comment type="cofactor">
    <cofactor evidence="8">
        <name>Mg(2+)</name>
        <dbReference type="ChEBI" id="CHEBI:18420"/>
    </cofactor>
</comment>
<dbReference type="PROSITE" id="PS00629">
    <property type="entry name" value="IMP_1"/>
    <property type="match status" value="1"/>
</dbReference>
<dbReference type="Proteomes" id="UP000184357">
    <property type="component" value="Unassembled WGS sequence"/>
</dbReference>
<evidence type="ECO:0000256" key="7">
    <source>
        <dbReference type="ARBA" id="ARBA00038103"/>
    </source>
</evidence>
<accession>A0A1M5S5J5</accession>
<keyword evidence="3 8" id="KW-0479">Metal-binding</keyword>
<dbReference type="EC" id="3.1.3.11" evidence="2"/>
<name>A0A1M5S5J5_9EURY</name>
<feature type="binding site" evidence="8">
    <location>
        <position position="91"/>
    </location>
    <ligand>
        <name>Mg(2+)</name>
        <dbReference type="ChEBI" id="CHEBI:18420"/>
        <label>1</label>
        <note>catalytic</note>
    </ligand>
</feature>
<keyword evidence="4" id="KW-0378">Hydrolase</keyword>
<dbReference type="Gene3D" id="3.40.190.80">
    <property type="match status" value="1"/>
</dbReference>
<evidence type="ECO:0000256" key="1">
    <source>
        <dbReference type="ARBA" id="ARBA00001273"/>
    </source>
</evidence>
<evidence type="ECO:0000256" key="2">
    <source>
        <dbReference type="ARBA" id="ARBA00013093"/>
    </source>
</evidence>
<feature type="binding site" evidence="8">
    <location>
        <position position="218"/>
    </location>
    <ligand>
        <name>Mg(2+)</name>
        <dbReference type="ChEBI" id="CHEBI:18420"/>
        <label>1</label>
        <note>catalytic</note>
    </ligand>
</feature>
<dbReference type="GO" id="GO:0007165">
    <property type="term" value="P:signal transduction"/>
    <property type="evidence" value="ECO:0007669"/>
    <property type="project" value="TreeGrafter"/>
</dbReference>
<feature type="binding site" evidence="8">
    <location>
        <position position="93"/>
    </location>
    <ligand>
        <name>Mg(2+)</name>
        <dbReference type="ChEBI" id="CHEBI:18420"/>
        <label>2</label>
    </ligand>
</feature>
<dbReference type="GO" id="GO:0046872">
    <property type="term" value="F:metal ion binding"/>
    <property type="evidence" value="ECO:0007669"/>
    <property type="project" value="UniProtKB-KW"/>
</dbReference>
<dbReference type="SUPFAM" id="SSF56655">
    <property type="entry name" value="Carbohydrate phosphatase"/>
    <property type="match status" value="1"/>
</dbReference>
<dbReference type="OrthoDB" id="58111at2157"/>
<dbReference type="RefSeq" id="WP_073309761.1">
    <property type="nucleotide sequence ID" value="NZ_FQWV01000006.1"/>
</dbReference>
<dbReference type="PANTHER" id="PTHR20854:SF4">
    <property type="entry name" value="INOSITOL-1-MONOPHOSPHATASE-RELATED"/>
    <property type="match status" value="1"/>
</dbReference>
<dbReference type="InterPro" id="IPR020583">
    <property type="entry name" value="Inositol_monoP_metal-BS"/>
</dbReference>
<dbReference type="CDD" id="cd01637">
    <property type="entry name" value="IMPase_like"/>
    <property type="match status" value="1"/>
</dbReference>
<dbReference type="Pfam" id="PF00459">
    <property type="entry name" value="Inositol_P"/>
    <property type="match status" value="1"/>
</dbReference>
<feature type="binding site" evidence="8">
    <location>
        <position position="73"/>
    </location>
    <ligand>
        <name>Mg(2+)</name>
        <dbReference type="ChEBI" id="CHEBI:18420"/>
        <label>1</label>
        <note>catalytic</note>
    </ligand>
</feature>
<protein>
    <recommendedName>
        <fullName evidence="2">fructose-bisphosphatase</fullName>
        <ecNumber evidence="2">3.1.3.11</ecNumber>
    </recommendedName>
</protein>
<evidence type="ECO:0000256" key="3">
    <source>
        <dbReference type="ARBA" id="ARBA00022723"/>
    </source>
</evidence>
<dbReference type="Gene3D" id="3.30.540.10">
    <property type="entry name" value="Fructose-1,6-Bisphosphatase, subunit A, domain 1"/>
    <property type="match status" value="1"/>
</dbReference>
<comment type="catalytic activity">
    <reaction evidence="1">
        <text>beta-D-fructose 1,6-bisphosphate + H2O = beta-D-fructose 6-phosphate + phosphate</text>
        <dbReference type="Rhea" id="RHEA:11064"/>
        <dbReference type="ChEBI" id="CHEBI:15377"/>
        <dbReference type="ChEBI" id="CHEBI:32966"/>
        <dbReference type="ChEBI" id="CHEBI:43474"/>
        <dbReference type="ChEBI" id="CHEBI:57634"/>
        <dbReference type="EC" id="3.1.3.11"/>
    </reaction>
</comment>
<dbReference type="InterPro" id="IPR000760">
    <property type="entry name" value="Inositol_monophosphatase-like"/>
</dbReference>
<sequence>MTAQERDGADRAAVAEAAARAGAAVAGDWFRDGIDIEHKDGKTDVVTEADRAGQRAVIERVREDFPDDAIVGEEEDELKAVPESGAAWVIDPIDGTNNYVRDIRAFATAVAAVVDGEPVAAATVLPAMDDVYAADGEATSRNGTRVSVSDRADPETAAATPTVWWDFDARDEYARACAEIVERFGDMRRFGSAQVTLAMVAEGALDATITNVDCNPWDTVAGVHMVRVAGGTVTDLDGDHWSHDSSGLVASNGGVHGEALAAARAVRSVAEE</sequence>
<organism evidence="9 10">
    <name type="scientific">Halobaculum gomorrense</name>
    <dbReference type="NCBI Taxonomy" id="43928"/>
    <lineage>
        <taxon>Archaea</taxon>
        <taxon>Methanobacteriati</taxon>
        <taxon>Methanobacteriota</taxon>
        <taxon>Stenosarchaea group</taxon>
        <taxon>Halobacteria</taxon>
        <taxon>Halobacteriales</taxon>
        <taxon>Haloferacaceae</taxon>
        <taxon>Halobaculum</taxon>
    </lineage>
</organism>
<evidence type="ECO:0000256" key="6">
    <source>
        <dbReference type="ARBA" id="ARBA00023277"/>
    </source>
</evidence>
<proteinExistence type="inferred from homology"/>
<evidence type="ECO:0000313" key="9">
    <source>
        <dbReference type="EMBL" id="SHH33756.1"/>
    </source>
</evidence>
<dbReference type="STRING" id="43928.SAMN05443636_2345"/>
<comment type="similarity">
    <text evidence="7">Belongs to the inositol monophosphatase superfamily. FBPase class 4 family.</text>
</comment>